<organism evidence="2 3">
    <name type="scientific">Limoniibacter endophyticus</name>
    <dbReference type="NCBI Taxonomy" id="1565040"/>
    <lineage>
        <taxon>Bacteria</taxon>
        <taxon>Pseudomonadati</taxon>
        <taxon>Pseudomonadota</taxon>
        <taxon>Alphaproteobacteria</taxon>
        <taxon>Hyphomicrobiales</taxon>
        <taxon>Bartonellaceae</taxon>
        <taxon>Limoniibacter</taxon>
    </lineage>
</organism>
<evidence type="ECO:0000256" key="1">
    <source>
        <dbReference type="SAM" id="Phobius"/>
    </source>
</evidence>
<dbReference type="Proteomes" id="UP000641137">
    <property type="component" value="Unassembled WGS sequence"/>
</dbReference>
<feature type="transmembrane region" description="Helical" evidence="1">
    <location>
        <begin position="12"/>
        <end position="37"/>
    </location>
</feature>
<evidence type="ECO:0000313" key="2">
    <source>
        <dbReference type="EMBL" id="GHC74126.1"/>
    </source>
</evidence>
<name>A0A8J3DIA1_9HYPH</name>
<dbReference type="AlphaFoldDB" id="A0A8J3DIA1"/>
<feature type="transmembrane region" description="Helical" evidence="1">
    <location>
        <begin position="49"/>
        <end position="71"/>
    </location>
</feature>
<keyword evidence="3" id="KW-1185">Reference proteome</keyword>
<keyword evidence="1" id="KW-0472">Membrane</keyword>
<keyword evidence="1" id="KW-1133">Transmembrane helix</keyword>
<protein>
    <submittedName>
        <fullName evidence="2">Uncharacterized protein</fullName>
    </submittedName>
</protein>
<feature type="transmembrane region" description="Helical" evidence="1">
    <location>
        <begin position="113"/>
        <end position="132"/>
    </location>
</feature>
<reference evidence="2" key="2">
    <citation type="submission" date="2020-09" db="EMBL/GenBank/DDBJ databases">
        <authorList>
            <person name="Sun Q."/>
            <person name="Kim S."/>
        </authorList>
    </citation>
    <scope>NUCLEOTIDE SEQUENCE</scope>
    <source>
        <strain evidence="2">KCTC 42097</strain>
    </source>
</reference>
<sequence length="156" mass="16527">MLKLIGQLILILFAYGVGTLCASAFLHVIFVSVFQLAPEEFAILAQSGFIVSVPFIAIIIAYFAILPFAVVVAIGELFSYQGWIFYALGGAGVGALTTSLFQSGGSTAHADPGLYLTAAAAGIVGATGYWFLAGRSAGEWGRIRRNFEDQNPDQRA</sequence>
<reference evidence="2" key="1">
    <citation type="journal article" date="2014" name="Int. J. Syst. Evol. Microbiol.">
        <title>Complete genome sequence of Corynebacterium casei LMG S-19264T (=DSM 44701T), isolated from a smear-ripened cheese.</title>
        <authorList>
            <consortium name="US DOE Joint Genome Institute (JGI-PGF)"/>
            <person name="Walter F."/>
            <person name="Albersmeier A."/>
            <person name="Kalinowski J."/>
            <person name="Ruckert C."/>
        </authorList>
    </citation>
    <scope>NUCLEOTIDE SEQUENCE</scope>
    <source>
        <strain evidence="2">KCTC 42097</strain>
    </source>
</reference>
<dbReference type="EMBL" id="BMZO01000007">
    <property type="protein sequence ID" value="GHC74126.1"/>
    <property type="molecule type" value="Genomic_DNA"/>
</dbReference>
<dbReference type="RefSeq" id="WP_189490226.1">
    <property type="nucleotide sequence ID" value="NZ_BMZO01000007.1"/>
</dbReference>
<keyword evidence="1" id="KW-0812">Transmembrane</keyword>
<accession>A0A8J3DIA1</accession>
<comment type="caution">
    <text evidence="2">The sequence shown here is derived from an EMBL/GenBank/DDBJ whole genome shotgun (WGS) entry which is preliminary data.</text>
</comment>
<proteinExistence type="predicted"/>
<gene>
    <name evidence="2" type="ORF">GCM10010136_22990</name>
</gene>
<evidence type="ECO:0000313" key="3">
    <source>
        <dbReference type="Proteomes" id="UP000641137"/>
    </source>
</evidence>
<feature type="transmembrane region" description="Helical" evidence="1">
    <location>
        <begin position="83"/>
        <end position="101"/>
    </location>
</feature>